<sequence length="168" mass="17712">MPQSQFRDWPARLTRSCTSRRSTSPSTVGGLPSAFPASASVRTLSPPPCQRPPRPQRRPLSVRAAAAGGQVTGERRSAARRQGAGQADVSLCTSPAGIQPAALSAATAPAVWKLDANWLSSHLVRCWDLIAAGTRRPWTPSSRLVQGVAPCVIAQTGAMVTPLRSPAR</sequence>
<reference evidence="2" key="1">
    <citation type="journal article" date="2020" name="Stud. Mycol.">
        <title>101 Dothideomycetes genomes: a test case for predicting lifestyles and emergence of pathogens.</title>
        <authorList>
            <person name="Haridas S."/>
            <person name="Albert R."/>
            <person name="Binder M."/>
            <person name="Bloem J."/>
            <person name="Labutti K."/>
            <person name="Salamov A."/>
            <person name="Andreopoulos B."/>
            <person name="Baker S."/>
            <person name="Barry K."/>
            <person name="Bills G."/>
            <person name="Bluhm B."/>
            <person name="Cannon C."/>
            <person name="Castanera R."/>
            <person name="Culley D."/>
            <person name="Daum C."/>
            <person name="Ezra D."/>
            <person name="Gonzalez J."/>
            <person name="Henrissat B."/>
            <person name="Kuo A."/>
            <person name="Liang C."/>
            <person name="Lipzen A."/>
            <person name="Lutzoni F."/>
            <person name="Magnuson J."/>
            <person name="Mondo S."/>
            <person name="Nolan M."/>
            <person name="Ohm R."/>
            <person name="Pangilinan J."/>
            <person name="Park H.-J."/>
            <person name="Ramirez L."/>
            <person name="Alfaro M."/>
            <person name="Sun H."/>
            <person name="Tritt A."/>
            <person name="Yoshinaga Y."/>
            <person name="Zwiers L.-H."/>
            <person name="Turgeon B."/>
            <person name="Goodwin S."/>
            <person name="Spatafora J."/>
            <person name="Crous P."/>
            <person name="Grigoriev I."/>
        </authorList>
    </citation>
    <scope>NUCLEOTIDE SEQUENCE</scope>
    <source>
        <strain evidence="2">CBS 473.64</strain>
    </source>
</reference>
<accession>A0A6A6RFH8</accession>
<feature type="compositionally biased region" description="Low complexity" evidence="1">
    <location>
        <begin position="12"/>
        <end position="27"/>
    </location>
</feature>
<feature type="region of interest" description="Disordered" evidence="1">
    <location>
        <begin position="1"/>
        <end position="82"/>
    </location>
</feature>
<keyword evidence="3" id="KW-1185">Reference proteome</keyword>
<name>A0A6A6RFH8_9PLEO</name>
<organism evidence="2 3">
    <name type="scientific">Massarina eburnea CBS 473.64</name>
    <dbReference type="NCBI Taxonomy" id="1395130"/>
    <lineage>
        <taxon>Eukaryota</taxon>
        <taxon>Fungi</taxon>
        <taxon>Dikarya</taxon>
        <taxon>Ascomycota</taxon>
        <taxon>Pezizomycotina</taxon>
        <taxon>Dothideomycetes</taxon>
        <taxon>Pleosporomycetidae</taxon>
        <taxon>Pleosporales</taxon>
        <taxon>Massarineae</taxon>
        <taxon>Massarinaceae</taxon>
        <taxon>Massarina</taxon>
    </lineage>
</organism>
<proteinExistence type="predicted"/>
<evidence type="ECO:0000313" key="2">
    <source>
        <dbReference type="EMBL" id="KAF2634080.1"/>
    </source>
</evidence>
<evidence type="ECO:0000313" key="3">
    <source>
        <dbReference type="Proteomes" id="UP000799753"/>
    </source>
</evidence>
<dbReference type="Proteomes" id="UP000799753">
    <property type="component" value="Unassembled WGS sequence"/>
</dbReference>
<dbReference type="AlphaFoldDB" id="A0A6A6RFH8"/>
<protein>
    <submittedName>
        <fullName evidence="2">Uncharacterized protein</fullName>
    </submittedName>
</protein>
<gene>
    <name evidence="2" type="ORF">P280DRAFT_524444</name>
</gene>
<evidence type="ECO:0000256" key="1">
    <source>
        <dbReference type="SAM" id="MobiDB-lite"/>
    </source>
</evidence>
<dbReference type="EMBL" id="MU006874">
    <property type="protein sequence ID" value="KAF2634080.1"/>
    <property type="molecule type" value="Genomic_DNA"/>
</dbReference>